<protein>
    <submittedName>
        <fullName evidence="1">Uncharacterized protein</fullName>
    </submittedName>
</protein>
<organism evidence="1 2">
    <name type="scientific">Pseudomonas trivialis</name>
    <dbReference type="NCBI Taxonomy" id="200450"/>
    <lineage>
        <taxon>Bacteria</taxon>
        <taxon>Pseudomonadati</taxon>
        <taxon>Pseudomonadota</taxon>
        <taxon>Gammaproteobacteria</taxon>
        <taxon>Pseudomonadales</taxon>
        <taxon>Pseudomonadaceae</taxon>
        <taxon>Pseudomonas</taxon>
    </lineage>
</organism>
<accession>A0A0H5A7N3</accession>
<sequence length="69" mass="8021">MKVIVTKLLGSAEVEFLRQGVVVHRERFTGKTNHRYERTIATKEEFDAHRCRFVTALPADRAFQYEVAP</sequence>
<name>A0A0H5A7N3_9PSED</name>
<dbReference type="Proteomes" id="UP000036608">
    <property type="component" value="Chromosome"/>
</dbReference>
<dbReference type="RefSeq" id="WP_049710516.1">
    <property type="nucleotide sequence ID" value="NZ_CP011507.1"/>
</dbReference>
<evidence type="ECO:0000313" key="1">
    <source>
        <dbReference type="EMBL" id="AKS06941.1"/>
    </source>
</evidence>
<proteinExistence type="predicted"/>
<evidence type="ECO:0000313" key="2">
    <source>
        <dbReference type="Proteomes" id="UP000036608"/>
    </source>
</evidence>
<dbReference type="AlphaFoldDB" id="A0A0H5A7N3"/>
<dbReference type="OrthoDB" id="6904316at2"/>
<dbReference type="KEGG" id="ptv:AA957_12730"/>
<reference evidence="1 2" key="1">
    <citation type="journal article" date="2015" name="Genome Announc.">
        <title>Complete Genome Sequence of the Rhizobacterium Pseudomonas trivialis Strain IHBB745 with Multiple Plant Growth-Promoting Activities and Tolerance to Desiccation and Alkalinity.</title>
        <authorList>
            <person name="Gulati A."/>
            <person name="Swarnkar M.K."/>
            <person name="Vyas P."/>
            <person name="Rahi P."/>
            <person name="Thakur R."/>
            <person name="Thakur N."/>
            <person name="Singh A.K."/>
        </authorList>
    </citation>
    <scope>NUCLEOTIDE SEQUENCE [LARGE SCALE GENOMIC DNA]</scope>
    <source>
        <strain evidence="2">745</strain>
    </source>
</reference>
<reference evidence="2" key="2">
    <citation type="submission" date="2015-05" db="EMBL/GenBank/DDBJ databases">
        <authorList>
            <person name="Swarnkar M.K."/>
            <person name="Vyas P."/>
            <person name="Rahi P."/>
            <person name="Thakur R."/>
            <person name="Thakur N."/>
            <person name="Singh A.K."/>
            <person name="Gulati A."/>
        </authorList>
    </citation>
    <scope>NUCLEOTIDE SEQUENCE [LARGE SCALE GENOMIC DNA]</scope>
    <source>
        <strain evidence="2">745</strain>
    </source>
</reference>
<dbReference type="PATRIC" id="fig|200450.3.peg.2628"/>
<gene>
    <name evidence="1" type="ORF">AA957_12730</name>
</gene>
<dbReference type="EMBL" id="CP011507">
    <property type="protein sequence ID" value="AKS06941.1"/>
    <property type="molecule type" value="Genomic_DNA"/>
</dbReference>